<evidence type="ECO:0000313" key="3">
    <source>
        <dbReference type="Proteomes" id="UP000324222"/>
    </source>
</evidence>
<name>A0A5B7D9U4_PORTR</name>
<evidence type="ECO:0000256" key="1">
    <source>
        <dbReference type="SAM" id="MobiDB-lite"/>
    </source>
</evidence>
<reference evidence="2 3" key="1">
    <citation type="submission" date="2019-05" db="EMBL/GenBank/DDBJ databases">
        <title>Another draft genome of Portunus trituberculatus and its Hox gene families provides insights of decapod evolution.</title>
        <authorList>
            <person name="Jeong J.-H."/>
            <person name="Song I."/>
            <person name="Kim S."/>
            <person name="Choi T."/>
            <person name="Kim D."/>
            <person name="Ryu S."/>
            <person name="Kim W."/>
        </authorList>
    </citation>
    <scope>NUCLEOTIDE SEQUENCE [LARGE SCALE GENOMIC DNA]</scope>
    <source>
        <tissue evidence="2">Muscle</tissue>
    </source>
</reference>
<dbReference type="Proteomes" id="UP000324222">
    <property type="component" value="Unassembled WGS sequence"/>
</dbReference>
<dbReference type="EMBL" id="VSRR010000648">
    <property type="protein sequence ID" value="MPC18118.1"/>
    <property type="molecule type" value="Genomic_DNA"/>
</dbReference>
<evidence type="ECO:0000313" key="2">
    <source>
        <dbReference type="EMBL" id="MPC18118.1"/>
    </source>
</evidence>
<comment type="caution">
    <text evidence="2">The sequence shown here is derived from an EMBL/GenBank/DDBJ whole genome shotgun (WGS) entry which is preliminary data.</text>
</comment>
<feature type="region of interest" description="Disordered" evidence="1">
    <location>
        <begin position="1"/>
        <end position="25"/>
    </location>
</feature>
<proteinExistence type="predicted"/>
<keyword evidence="3" id="KW-1185">Reference proteome</keyword>
<sequence length="112" mass="11911">MRERRAENSTHPPMNTRGPSSGVHISSSRLEAADVKLSGLLAPGSSSSWPPSPPPLSLLSEVFAAPWDIVNPSFTPIVALTTISSSSSPSSWVKERCRTTGSHCFPCSAFCK</sequence>
<dbReference type="AlphaFoldDB" id="A0A5B7D9U4"/>
<feature type="compositionally biased region" description="Polar residues" evidence="1">
    <location>
        <begin position="9"/>
        <end position="25"/>
    </location>
</feature>
<gene>
    <name evidence="2" type="ORF">E2C01_010994</name>
</gene>
<protein>
    <submittedName>
        <fullName evidence="2">Uncharacterized protein</fullName>
    </submittedName>
</protein>
<organism evidence="2 3">
    <name type="scientific">Portunus trituberculatus</name>
    <name type="common">Swimming crab</name>
    <name type="synonym">Neptunus trituberculatus</name>
    <dbReference type="NCBI Taxonomy" id="210409"/>
    <lineage>
        <taxon>Eukaryota</taxon>
        <taxon>Metazoa</taxon>
        <taxon>Ecdysozoa</taxon>
        <taxon>Arthropoda</taxon>
        <taxon>Crustacea</taxon>
        <taxon>Multicrustacea</taxon>
        <taxon>Malacostraca</taxon>
        <taxon>Eumalacostraca</taxon>
        <taxon>Eucarida</taxon>
        <taxon>Decapoda</taxon>
        <taxon>Pleocyemata</taxon>
        <taxon>Brachyura</taxon>
        <taxon>Eubrachyura</taxon>
        <taxon>Portunoidea</taxon>
        <taxon>Portunidae</taxon>
        <taxon>Portuninae</taxon>
        <taxon>Portunus</taxon>
    </lineage>
</organism>
<accession>A0A5B7D9U4</accession>